<keyword evidence="6" id="KW-1185">Reference proteome</keyword>
<dbReference type="Pfam" id="PF17137">
    <property type="entry name" value="DUF5110"/>
    <property type="match status" value="1"/>
</dbReference>
<dbReference type="InterPro" id="IPR013780">
    <property type="entry name" value="Glyco_hydro_b"/>
</dbReference>
<dbReference type="PROSITE" id="PS51820">
    <property type="entry name" value="PA14"/>
    <property type="match status" value="1"/>
</dbReference>
<organism evidence="5 6">
    <name type="scientific">Roseateles paludis</name>
    <dbReference type="NCBI Taxonomy" id="3145238"/>
    <lineage>
        <taxon>Bacteria</taxon>
        <taxon>Pseudomonadati</taxon>
        <taxon>Pseudomonadota</taxon>
        <taxon>Betaproteobacteria</taxon>
        <taxon>Burkholderiales</taxon>
        <taxon>Sphaerotilaceae</taxon>
        <taxon>Roseateles</taxon>
    </lineage>
</organism>
<dbReference type="SUPFAM" id="SSF51445">
    <property type="entry name" value="(Trans)glycosidases"/>
    <property type="match status" value="1"/>
</dbReference>
<dbReference type="CDD" id="cd06591">
    <property type="entry name" value="GH31_xylosidase_XylS"/>
    <property type="match status" value="1"/>
</dbReference>
<dbReference type="InterPro" id="IPR025887">
    <property type="entry name" value="Glyco_hydro_31_N_dom"/>
</dbReference>
<comment type="caution">
    <text evidence="5">The sequence shown here is derived from an EMBL/GenBank/DDBJ whole genome shotgun (WGS) entry which is preliminary data.</text>
</comment>
<dbReference type="InterPro" id="IPR000322">
    <property type="entry name" value="Glyco_hydro_31_TIM"/>
</dbReference>
<reference evidence="5 6" key="1">
    <citation type="submission" date="2024-05" db="EMBL/GenBank/DDBJ databases">
        <title>Roseateles sp. DJS-2-20 16S ribosomal RNA gene Genome sequencing and assembly.</title>
        <authorList>
            <person name="Woo H."/>
        </authorList>
    </citation>
    <scope>NUCLEOTIDE SEQUENCE [LARGE SCALE GENOMIC DNA]</scope>
    <source>
        <strain evidence="5 6">DJS-2-20</strain>
    </source>
</reference>
<dbReference type="PANTHER" id="PTHR43863">
    <property type="entry name" value="HYDROLASE, PUTATIVE (AFU_ORTHOLOGUE AFUA_1G03140)-RELATED"/>
    <property type="match status" value="1"/>
</dbReference>
<dbReference type="InterPro" id="IPR017853">
    <property type="entry name" value="GH"/>
</dbReference>
<evidence type="ECO:0000313" key="5">
    <source>
        <dbReference type="EMBL" id="MEO3693365.1"/>
    </source>
</evidence>
<feature type="chain" id="PRO_5046631724" evidence="3">
    <location>
        <begin position="25"/>
        <end position="975"/>
    </location>
</feature>
<dbReference type="Pfam" id="PF21365">
    <property type="entry name" value="Glyco_hydro_31_3rd"/>
    <property type="match status" value="1"/>
</dbReference>
<dbReference type="Proteomes" id="UP001495147">
    <property type="component" value="Unassembled WGS sequence"/>
</dbReference>
<comment type="similarity">
    <text evidence="1 2">Belongs to the glycosyl hydrolase 31 family.</text>
</comment>
<dbReference type="PANTHER" id="PTHR43863:SF2">
    <property type="entry name" value="MALTASE-GLUCOAMYLASE"/>
    <property type="match status" value="1"/>
</dbReference>
<dbReference type="RefSeq" id="WP_347706174.1">
    <property type="nucleotide sequence ID" value="NZ_JBDPZD010000006.1"/>
</dbReference>
<name>A0ABV0G6P2_9BURK</name>
<dbReference type="Gene3D" id="2.60.40.1760">
    <property type="entry name" value="glycosyl hydrolase (family 31)"/>
    <property type="match status" value="1"/>
</dbReference>
<dbReference type="Pfam" id="PF01055">
    <property type="entry name" value="Glyco_hydro_31_2nd"/>
    <property type="match status" value="1"/>
</dbReference>
<feature type="domain" description="PA14" evidence="4">
    <location>
        <begin position="221"/>
        <end position="368"/>
    </location>
</feature>
<protein>
    <submittedName>
        <fullName evidence="5">TIM-barrel domain-containing protein</fullName>
    </submittedName>
</protein>
<evidence type="ECO:0000256" key="1">
    <source>
        <dbReference type="ARBA" id="ARBA00007806"/>
    </source>
</evidence>
<keyword evidence="2" id="KW-0326">Glycosidase</keyword>
<keyword evidence="2" id="KW-0378">Hydrolase</keyword>
<evidence type="ECO:0000256" key="3">
    <source>
        <dbReference type="SAM" id="SignalP"/>
    </source>
</evidence>
<dbReference type="InterPro" id="IPR033403">
    <property type="entry name" value="DUF5110"/>
</dbReference>
<evidence type="ECO:0000313" key="6">
    <source>
        <dbReference type="Proteomes" id="UP001495147"/>
    </source>
</evidence>
<keyword evidence="3" id="KW-0732">Signal</keyword>
<feature type="signal peptide" evidence="3">
    <location>
        <begin position="1"/>
        <end position="24"/>
    </location>
</feature>
<dbReference type="InterPro" id="IPR051816">
    <property type="entry name" value="Glycosyl_Hydrolase_31"/>
</dbReference>
<evidence type="ECO:0000256" key="2">
    <source>
        <dbReference type="RuleBase" id="RU361185"/>
    </source>
</evidence>
<gene>
    <name evidence="5" type="ORF">ABDJ85_17980</name>
</gene>
<dbReference type="Gene3D" id="2.60.40.1180">
    <property type="entry name" value="Golgi alpha-mannosidase II"/>
    <property type="match status" value="2"/>
</dbReference>
<dbReference type="CDD" id="cd14752">
    <property type="entry name" value="GH31_N"/>
    <property type="match status" value="1"/>
</dbReference>
<dbReference type="InterPro" id="IPR037524">
    <property type="entry name" value="PA14/GLEYA"/>
</dbReference>
<dbReference type="SUPFAM" id="SSF74650">
    <property type="entry name" value="Galactose mutarotase-like"/>
    <property type="match status" value="1"/>
</dbReference>
<dbReference type="SUPFAM" id="SSF51011">
    <property type="entry name" value="Glycosyl hydrolase domain"/>
    <property type="match status" value="1"/>
</dbReference>
<proteinExistence type="inferred from homology"/>
<dbReference type="Gene3D" id="3.20.20.80">
    <property type="entry name" value="Glycosidases"/>
    <property type="match status" value="1"/>
</dbReference>
<dbReference type="InterPro" id="IPR011013">
    <property type="entry name" value="Gal_mutarotase_sf_dom"/>
</dbReference>
<dbReference type="Gene3D" id="2.60.120.380">
    <property type="match status" value="1"/>
</dbReference>
<accession>A0ABV0G6P2</accession>
<evidence type="ECO:0000259" key="4">
    <source>
        <dbReference type="PROSITE" id="PS51820"/>
    </source>
</evidence>
<sequence length="975" mass="108880">MTSPRLLSLLTATLLVALATPALAGSYEKTPTGVLVRPDTGSVKELRLNAITESIIQVTGVDDPARPQMESLMAVAKPSGRFTLKAGADSVTLNAGKASATVSLKDGGVQFFDAKGAAVLRSNKVAIQPVTVEGQAFVAPSIQFNRGTTEAFYGLGQHQDAQMNMNGEDVELRQHNMDIAIPFVVSDRNYGVLWDNNAVTRFGNPIRFGLASRDLKLTALDGSAGLTARYYVDDQLVLTRVEPDIRYQFLSDLRKHWPTDPRLTREATRGKKLRVVWEGAMASDKAGLHKMRLFGSDYFTLTVAGKTVFDKRQWRVRWNGWYNNFEQAFTPGKPVPLQLEWLPDGGLISLHHSDPEPAADKHSLRFASEAGTGLNYYFISSDSMQGVIRGYHQVTGVPPMMPKWAYGFWQSRQRYKTQAELLGVLDTYRKNRWPLDNIVQDWLYWPEDQWGSHAFDAARFPNPKGMVDEVHHQHARLMISIWGKFYANTDHYKELDAKGYMWRRNVELGMKDWVGPGYLNSHYSPYNQEARDIYYRQMKQRLVDLGIDAWWMDNTEPDVRSNSSPEEMAALTSPTQMGPGALVQNAYSTMSTKAMYDGLVRDQPNTRQFILSRSGFAGVQRHAAAVWSGDVGGTWDNFYKQISAGVQTGFSGVPNWTHDIGGYTQEGRFQDDSVQGLQENRVEAGKRTAEDLKEWRELNQRWWQFGTFSPLMRSHGEGVKREIHEISPEGSPMRANLLWFLELRYRLMPYIYTAAADSHYEGAPLMRGLALDFPSDAPARTIADQYLFGKSILVAPVTSYGATTRRVYFPGASTWYDFWTGEAVKGGSTRDVAAPLDRLPLFVKAGAIVPMGPVMQYVDEVPDAPLTINVYTGADGRYSLYEDDGVSNGYLAGQFSRIPFAYDEKRGTLTIGARQGSYPGMVATRRFNVRFLKAGDKTVDFDAPGVAVTYAGEQVVVRAPAPRDRGVDGVVKLGG</sequence>
<dbReference type="Pfam" id="PF13802">
    <property type="entry name" value="Gal_mutarotas_2"/>
    <property type="match status" value="1"/>
</dbReference>
<dbReference type="InterPro" id="IPR048395">
    <property type="entry name" value="Glyco_hydro_31_C"/>
</dbReference>
<dbReference type="EMBL" id="JBDPZD010000006">
    <property type="protein sequence ID" value="MEO3693365.1"/>
    <property type="molecule type" value="Genomic_DNA"/>
</dbReference>